<proteinExistence type="predicted"/>
<dbReference type="VEuPathDB" id="FungiDB:PSTT_14145"/>
<comment type="caution">
    <text evidence="2">The sequence shown here is derived from an EMBL/GenBank/DDBJ whole genome shotgun (WGS) entry which is preliminary data.</text>
</comment>
<evidence type="ECO:0000313" key="2">
    <source>
        <dbReference type="EMBL" id="POW05193.1"/>
    </source>
</evidence>
<reference evidence="3" key="3">
    <citation type="journal article" date="2018" name="Mol. Plant Microbe Interact.">
        <title>Genome sequence resources for the wheat stripe rust pathogen (Puccinia striiformis f. sp. tritici) and the barley stripe rust pathogen (Puccinia striiformis f. sp. hordei).</title>
        <authorList>
            <person name="Xia C."/>
            <person name="Wang M."/>
            <person name="Yin C."/>
            <person name="Cornejo O.E."/>
            <person name="Hulbert S.H."/>
            <person name="Chen X."/>
        </authorList>
    </citation>
    <scope>NUCLEOTIDE SEQUENCE [LARGE SCALE GENOMIC DNA]</scope>
    <source>
        <strain evidence="3">93TX-2</strain>
    </source>
</reference>
<feature type="non-terminal residue" evidence="2">
    <location>
        <position position="1"/>
    </location>
</feature>
<keyword evidence="1" id="KW-0732">Signal</keyword>
<feature type="signal peptide" evidence="1">
    <location>
        <begin position="1"/>
        <end position="23"/>
    </location>
</feature>
<evidence type="ECO:0000256" key="1">
    <source>
        <dbReference type="SAM" id="SignalP"/>
    </source>
</evidence>
<sequence>SFSGAVMPFYRAILLLVLTAASGSLQLTCTDPAVPLVCFSRGQVAKLRQATDVITIFKPQTPGSCNRIKNLPDPLPLCCFLNRMFTDVRTVKDLPATKPVPRQVAILGCAAFQYQ</sequence>
<dbReference type="AlphaFoldDB" id="A0A2S4V6N5"/>
<accession>A0A2S4V6N5</accession>
<gene>
    <name evidence="2" type="ORF">PSHT_10924</name>
</gene>
<protein>
    <recommendedName>
        <fullName evidence="4">Hydrophobin</fullName>
    </recommendedName>
</protein>
<name>A0A2S4V6N5_9BASI</name>
<dbReference type="VEuPathDB" id="FungiDB:PSHT_10924"/>
<evidence type="ECO:0000313" key="3">
    <source>
        <dbReference type="Proteomes" id="UP000238274"/>
    </source>
</evidence>
<reference evidence="3" key="2">
    <citation type="journal article" date="2018" name="BMC Genomics">
        <title>Genomic insights into host adaptation between the wheat stripe rust pathogen (Puccinia striiformis f. sp. tritici) and the barley stripe rust pathogen (Puccinia striiformis f. sp. hordei).</title>
        <authorList>
            <person name="Xia C."/>
            <person name="Wang M."/>
            <person name="Yin C."/>
            <person name="Cornejo O.E."/>
            <person name="Hulbert S.H."/>
            <person name="Chen X."/>
        </authorList>
    </citation>
    <scope>NUCLEOTIDE SEQUENCE [LARGE SCALE GENOMIC DNA]</scope>
    <source>
        <strain evidence="3">93TX-2</strain>
    </source>
</reference>
<dbReference type="Proteomes" id="UP000238274">
    <property type="component" value="Unassembled WGS sequence"/>
</dbReference>
<evidence type="ECO:0008006" key="4">
    <source>
        <dbReference type="Google" id="ProtNLM"/>
    </source>
</evidence>
<dbReference type="EMBL" id="PKSM01000174">
    <property type="protein sequence ID" value="POW05193.1"/>
    <property type="molecule type" value="Genomic_DNA"/>
</dbReference>
<reference evidence="2 3" key="1">
    <citation type="submission" date="2017-12" db="EMBL/GenBank/DDBJ databases">
        <title>Gene loss provides genomic basis for host adaptation in cereal stripe rust fungi.</title>
        <authorList>
            <person name="Xia C."/>
        </authorList>
    </citation>
    <scope>NUCLEOTIDE SEQUENCE [LARGE SCALE GENOMIC DNA]</scope>
    <source>
        <strain evidence="2 3">93TX-2</strain>
    </source>
</reference>
<keyword evidence="3" id="KW-1185">Reference proteome</keyword>
<feature type="chain" id="PRO_5015623326" description="Hydrophobin" evidence="1">
    <location>
        <begin position="24"/>
        <end position="115"/>
    </location>
</feature>
<organism evidence="2 3">
    <name type="scientific">Puccinia striiformis</name>
    <dbReference type="NCBI Taxonomy" id="27350"/>
    <lineage>
        <taxon>Eukaryota</taxon>
        <taxon>Fungi</taxon>
        <taxon>Dikarya</taxon>
        <taxon>Basidiomycota</taxon>
        <taxon>Pucciniomycotina</taxon>
        <taxon>Pucciniomycetes</taxon>
        <taxon>Pucciniales</taxon>
        <taxon>Pucciniaceae</taxon>
        <taxon>Puccinia</taxon>
    </lineage>
</organism>